<dbReference type="InterPro" id="IPR049629">
    <property type="entry name" value="DPY30_SDC1_DD"/>
</dbReference>
<keyword evidence="3" id="KW-0539">Nucleus</keyword>
<gene>
    <name evidence="5" type="ORF">BHQ10_005304</name>
</gene>
<comment type="caution">
    <text evidence="5">The sequence shown here is derived from an EMBL/GenBank/DDBJ whole genome shotgun (WGS) entry which is preliminary data.</text>
</comment>
<dbReference type="InterPro" id="IPR007858">
    <property type="entry name" value="Dpy-30_motif"/>
</dbReference>
<accession>A0A364L0F9</accession>
<evidence type="ECO:0000256" key="4">
    <source>
        <dbReference type="SAM" id="MobiDB-lite"/>
    </source>
</evidence>
<feature type="region of interest" description="Disordered" evidence="4">
    <location>
        <begin position="1"/>
        <end position="35"/>
    </location>
</feature>
<dbReference type="EMBL" id="MIKG01000009">
    <property type="protein sequence ID" value="RAO69292.1"/>
    <property type="molecule type" value="Genomic_DNA"/>
</dbReference>
<reference evidence="5 6" key="1">
    <citation type="journal article" date="2017" name="Biotechnol. Biofuels">
        <title>Differential beta-glucosidase expression as a function of carbon source availability in Talaromyces amestolkiae: a genomic and proteomic approach.</title>
        <authorList>
            <person name="de Eugenio L.I."/>
            <person name="Mendez-Liter J.A."/>
            <person name="Nieto-Dominguez M."/>
            <person name="Alonso L."/>
            <person name="Gil-Munoz J."/>
            <person name="Barriuso J."/>
            <person name="Prieto A."/>
            <person name="Martinez M.J."/>
        </authorList>
    </citation>
    <scope>NUCLEOTIDE SEQUENCE [LARGE SCALE GENOMIC DNA]</scope>
    <source>
        <strain evidence="5 6">CIB</strain>
    </source>
</reference>
<comment type="subcellular location">
    <subcellularLocation>
        <location evidence="1">Nucleus</location>
    </subcellularLocation>
</comment>
<dbReference type="CDD" id="cd22965">
    <property type="entry name" value="DD_DPY30_SDC1"/>
    <property type="match status" value="1"/>
</dbReference>
<comment type="similarity">
    <text evidence="2">Belongs to the dpy-30 family.</text>
</comment>
<keyword evidence="6" id="KW-1185">Reference proteome</keyword>
<dbReference type="AlphaFoldDB" id="A0A364L0F9"/>
<evidence type="ECO:0000256" key="3">
    <source>
        <dbReference type="ARBA" id="ARBA00023242"/>
    </source>
</evidence>
<dbReference type="Pfam" id="PF05186">
    <property type="entry name" value="Dpy-30"/>
    <property type="match status" value="1"/>
</dbReference>
<protein>
    <recommendedName>
        <fullName evidence="7">COMPASS complex subunit Sdc1</fullName>
    </recommendedName>
</protein>
<proteinExistence type="inferred from homology"/>
<dbReference type="STRING" id="1196081.A0A364L0F9"/>
<name>A0A364L0F9_TALAM</name>
<evidence type="ECO:0008006" key="7">
    <source>
        <dbReference type="Google" id="ProtNLM"/>
    </source>
</evidence>
<dbReference type="RefSeq" id="XP_040733808.1">
    <property type="nucleotide sequence ID" value="XM_040877766.1"/>
</dbReference>
<dbReference type="GO" id="GO:0005634">
    <property type="term" value="C:nucleus"/>
    <property type="evidence" value="ECO:0007669"/>
    <property type="project" value="UniProtKB-SubCell"/>
</dbReference>
<dbReference type="Gene3D" id="1.20.890.10">
    <property type="entry name" value="cAMP-dependent protein kinase regulatory subunit, dimerization-anchoring domain"/>
    <property type="match status" value="1"/>
</dbReference>
<evidence type="ECO:0000256" key="1">
    <source>
        <dbReference type="ARBA" id="ARBA00004123"/>
    </source>
</evidence>
<organism evidence="5 6">
    <name type="scientific">Talaromyces amestolkiae</name>
    <dbReference type="NCBI Taxonomy" id="1196081"/>
    <lineage>
        <taxon>Eukaryota</taxon>
        <taxon>Fungi</taxon>
        <taxon>Dikarya</taxon>
        <taxon>Ascomycota</taxon>
        <taxon>Pezizomycotina</taxon>
        <taxon>Eurotiomycetes</taxon>
        <taxon>Eurotiomycetidae</taxon>
        <taxon>Eurotiales</taxon>
        <taxon>Trichocomaceae</taxon>
        <taxon>Talaromyces</taxon>
        <taxon>Talaromyces sect. Talaromyces</taxon>
    </lineage>
</organism>
<evidence type="ECO:0000256" key="2">
    <source>
        <dbReference type="ARBA" id="ARBA00010849"/>
    </source>
</evidence>
<feature type="compositionally biased region" description="Polar residues" evidence="4">
    <location>
        <begin position="1"/>
        <end position="22"/>
    </location>
</feature>
<evidence type="ECO:0000313" key="5">
    <source>
        <dbReference type="EMBL" id="RAO69292.1"/>
    </source>
</evidence>
<sequence>MSSNTTPIGNSAETHNSSTTPAATGGNPAGLDNVLPKVAGGAPARIYLNEKITPYLLDGLKDIAREQPQNPLKVLGEYLIKKSNEVEQGQNTAQ</sequence>
<dbReference type="Proteomes" id="UP000249363">
    <property type="component" value="Unassembled WGS sequence"/>
</dbReference>
<dbReference type="OrthoDB" id="417678at2759"/>
<dbReference type="GeneID" id="63794520"/>
<evidence type="ECO:0000313" key="6">
    <source>
        <dbReference type="Proteomes" id="UP000249363"/>
    </source>
</evidence>